<accession>A0A0S4QF17</accession>
<evidence type="ECO:0000313" key="6">
    <source>
        <dbReference type="Proteomes" id="UP000198802"/>
    </source>
</evidence>
<name>A0A0S4QF17_9ACTN</name>
<organism evidence="5 6">
    <name type="scientific">Parafrankia irregularis</name>
    <dbReference type="NCBI Taxonomy" id="795642"/>
    <lineage>
        <taxon>Bacteria</taxon>
        <taxon>Bacillati</taxon>
        <taxon>Actinomycetota</taxon>
        <taxon>Actinomycetes</taxon>
        <taxon>Frankiales</taxon>
        <taxon>Frankiaceae</taxon>
        <taxon>Parafrankia</taxon>
    </lineage>
</organism>
<dbReference type="GO" id="GO:0008831">
    <property type="term" value="F:dTDP-4-dehydrorhamnose reductase activity"/>
    <property type="evidence" value="ECO:0007669"/>
    <property type="project" value="UniProtKB-EC"/>
</dbReference>
<dbReference type="CDD" id="cd05254">
    <property type="entry name" value="dTDP_HR_like_SDR_e"/>
    <property type="match status" value="1"/>
</dbReference>
<dbReference type="GO" id="GO:0005829">
    <property type="term" value="C:cytosol"/>
    <property type="evidence" value="ECO:0007669"/>
    <property type="project" value="TreeGrafter"/>
</dbReference>
<dbReference type="EC" id="1.1.1.133" evidence="2"/>
<comment type="function">
    <text evidence="2">Catalyzes the reduction of dTDP-6-deoxy-L-lyxo-4-hexulose to yield dTDP-L-rhamnose.</text>
</comment>
<protein>
    <recommendedName>
        <fullName evidence="2">dTDP-4-dehydrorhamnose reductase</fullName>
        <ecNumber evidence="2">1.1.1.133</ecNumber>
    </recommendedName>
</protein>
<dbReference type="RefSeq" id="WP_091270836.1">
    <property type="nucleotide sequence ID" value="NZ_FAOZ01000001.1"/>
</dbReference>
<evidence type="ECO:0000259" key="4">
    <source>
        <dbReference type="Pfam" id="PF04321"/>
    </source>
</evidence>
<keyword evidence="2" id="KW-0560">Oxidoreductase</keyword>
<dbReference type="SUPFAM" id="SSF51735">
    <property type="entry name" value="NAD(P)-binding Rossmann-fold domains"/>
    <property type="match status" value="1"/>
</dbReference>
<sequence length="354" mass="37222">MRVLVLGGDGMLGGELVRRLVRDHDVTATVRAHAPSSPSPADRVLCGVDVCHPESLVDVFAETRPDAVVNAVGLTARRVGEQGMQAAIEVNALFPHRLARLCGAAGARLVHVSSDCVFSGRLGEYHEDDVPDPVDAHGMTKLLGELTEPGTLTLRTSVLGLETAAVPAGLVEWFLSATGRIPGYRRVVYSGVTTAEFARFVHLALVGHPDLSGVWHLASEPITKFDLLTMLADRLGRHNLEIVPSDDEVRNRALSARRLWSVTGYRPPAWAAMVDELATAIERREIEGSRRGSGHVADVPGVRRAASAGRLTPTSLPTATSAPTPAPTPASASASAEASASAGASASNGVRADA</sequence>
<dbReference type="Gene3D" id="3.40.50.720">
    <property type="entry name" value="NAD(P)-binding Rossmann-like Domain"/>
    <property type="match status" value="1"/>
</dbReference>
<dbReference type="EMBL" id="FAOZ01000001">
    <property type="protein sequence ID" value="CUU53870.1"/>
    <property type="molecule type" value="Genomic_DNA"/>
</dbReference>
<evidence type="ECO:0000256" key="2">
    <source>
        <dbReference type="RuleBase" id="RU364082"/>
    </source>
</evidence>
<comment type="similarity">
    <text evidence="1 2">Belongs to the dTDP-4-dehydrorhamnose reductase family.</text>
</comment>
<dbReference type="PANTHER" id="PTHR10491">
    <property type="entry name" value="DTDP-4-DEHYDRORHAMNOSE REDUCTASE"/>
    <property type="match status" value="1"/>
</dbReference>
<keyword evidence="6" id="KW-1185">Reference proteome</keyword>
<dbReference type="Proteomes" id="UP000198802">
    <property type="component" value="Unassembled WGS sequence"/>
</dbReference>
<comment type="pathway">
    <text evidence="2">Carbohydrate biosynthesis; dTDP-L-rhamnose biosynthesis.</text>
</comment>
<feature type="compositionally biased region" description="Low complexity" evidence="3">
    <location>
        <begin position="312"/>
        <end position="347"/>
    </location>
</feature>
<evidence type="ECO:0000256" key="3">
    <source>
        <dbReference type="SAM" id="MobiDB-lite"/>
    </source>
</evidence>
<dbReference type="InterPro" id="IPR005913">
    <property type="entry name" value="dTDP_dehydrorham_reduct"/>
</dbReference>
<dbReference type="UniPathway" id="UPA00124"/>
<evidence type="ECO:0000313" key="5">
    <source>
        <dbReference type="EMBL" id="CUU53870.1"/>
    </source>
</evidence>
<dbReference type="PANTHER" id="PTHR10491:SF4">
    <property type="entry name" value="METHIONINE ADENOSYLTRANSFERASE 2 SUBUNIT BETA"/>
    <property type="match status" value="1"/>
</dbReference>
<evidence type="ECO:0000256" key="1">
    <source>
        <dbReference type="ARBA" id="ARBA00010944"/>
    </source>
</evidence>
<dbReference type="GO" id="GO:0019305">
    <property type="term" value="P:dTDP-rhamnose biosynthetic process"/>
    <property type="evidence" value="ECO:0007669"/>
    <property type="project" value="UniProtKB-UniPathway"/>
</dbReference>
<feature type="domain" description="RmlD-like substrate binding" evidence="4">
    <location>
        <begin position="1"/>
        <end position="250"/>
    </location>
</feature>
<dbReference type="Pfam" id="PF04321">
    <property type="entry name" value="RmlD_sub_bind"/>
    <property type="match status" value="1"/>
</dbReference>
<dbReference type="InterPro" id="IPR036291">
    <property type="entry name" value="NAD(P)-bd_dom_sf"/>
</dbReference>
<feature type="region of interest" description="Disordered" evidence="3">
    <location>
        <begin position="288"/>
        <end position="354"/>
    </location>
</feature>
<proteinExistence type="inferred from homology"/>
<reference evidence="6" key="1">
    <citation type="submission" date="2015-11" db="EMBL/GenBank/DDBJ databases">
        <authorList>
            <person name="Varghese N."/>
        </authorList>
    </citation>
    <scope>NUCLEOTIDE SEQUENCE [LARGE SCALE GENOMIC DNA]</scope>
    <source>
        <strain evidence="6">DSM 45899</strain>
    </source>
</reference>
<gene>
    <name evidence="5" type="ORF">Ga0074812_101368</name>
</gene>
<dbReference type="AlphaFoldDB" id="A0A0S4QF17"/>
<keyword evidence="2" id="KW-0521">NADP</keyword>
<dbReference type="InterPro" id="IPR029903">
    <property type="entry name" value="RmlD-like-bd"/>
</dbReference>